<dbReference type="SUPFAM" id="SSF56176">
    <property type="entry name" value="FAD-binding/transporter-associated domain-like"/>
    <property type="match status" value="1"/>
</dbReference>
<dbReference type="Proteomes" id="UP001201812">
    <property type="component" value="Unassembled WGS sequence"/>
</dbReference>
<evidence type="ECO:0000259" key="3">
    <source>
        <dbReference type="PROSITE" id="PS51387"/>
    </source>
</evidence>
<dbReference type="Pfam" id="PF04030">
    <property type="entry name" value="ALO"/>
    <property type="match status" value="1"/>
</dbReference>
<dbReference type="InterPro" id="IPR016169">
    <property type="entry name" value="FAD-bd_PCMH_sub2"/>
</dbReference>
<dbReference type="InterPro" id="IPR016167">
    <property type="entry name" value="FAD-bd_PCMH_sub1"/>
</dbReference>
<gene>
    <name evidence="4" type="ORF">DdX_12928</name>
</gene>
<dbReference type="InterPro" id="IPR036318">
    <property type="entry name" value="FAD-bd_PCMH-like_sf"/>
</dbReference>
<dbReference type="Gene3D" id="3.30.465.10">
    <property type="match status" value="1"/>
</dbReference>
<accession>A0AAD4MZR4</accession>
<feature type="chain" id="PRO_5041994775" evidence="2">
    <location>
        <begin position="22"/>
        <end position="592"/>
    </location>
</feature>
<keyword evidence="2" id="KW-0732">Signal</keyword>
<feature type="domain" description="FAD-binding PCMH-type" evidence="3">
    <location>
        <begin position="75"/>
        <end position="239"/>
    </location>
</feature>
<organism evidence="4 5">
    <name type="scientific">Ditylenchus destructor</name>
    <dbReference type="NCBI Taxonomy" id="166010"/>
    <lineage>
        <taxon>Eukaryota</taxon>
        <taxon>Metazoa</taxon>
        <taxon>Ecdysozoa</taxon>
        <taxon>Nematoda</taxon>
        <taxon>Chromadorea</taxon>
        <taxon>Rhabditida</taxon>
        <taxon>Tylenchina</taxon>
        <taxon>Tylenchomorpha</taxon>
        <taxon>Sphaerularioidea</taxon>
        <taxon>Anguinidae</taxon>
        <taxon>Anguininae</taxon>
        <taxon>Ditylenchus</taxon>
    </lineage>
</organism>
<dbReference type="PANTHER" id="PTHR43762">
    <property type="entry name" value="L-GULONOLACTONE OXIDASE"/>
    <property type="match status" value="1"/>
</dbReference>
<dbReference type="Pfam" id="PF01565">
    <property type="entry name" value="FAD_binding_4"/>
    <property type="match status" value="1"/>
</dbReference>
<evidence type="ECO:0000313" key="5">
    <source>
        <dbReference type="Proteomes" id="UP001201812"/>
    </source>
</evidence>
<keyword evidence="5" id="KW-1185">Reference proteome</keyword>
<sequence>MKLQLLLPLFVNLFLFPKVDAVFQEASGPLHLRASGLAQSQAPVMKTMAARQSVQADVAAAKPSPIFLHNWGGNFRFSTQNIQYPTTVEEVQQIVQNAEKVRVMGTRHSFSTIADSPDTILSTLALKNIIGFDADVPSVTVQAGITYTDLNPYLQYLGYALPNQASLAEISVAGASQTGAHGSGLAHQCLATHIRSLQIVLPNGTLATYGPNDSEIKALALGVGAFGVITQVELNVEPTFNITDYVFLDMPTQNLYDNFDKLENMGYSVQLLTDFSNPDVWGHIIVMDRSGSNSNIGNMQSLYGATRATEKVRFIEALPPPYTMNQGVEQPWYFGLVDYHLGLSGFDGAEIQTEYFVPYENAVPAIKAVSTLSDLINPRVYVMLIRTIKGDDLWLSEMYSQSNVVGIHCTWKPNMTAVMEVLPQLEELLKPYGAKPHWGKVFVQGPETFLCKYPKLAQFKALAEQLDPTHKFRNDFLEENVFANVTCPNCADRVPLIAISQQNTTILTDTLQEQYNTWTASQKLGFNSVFNQVRKAIWDDVTFPNAATKITNIVQYFLGYNKNDVEKQNLLMNITIDEWPGTIREFCDCGPG</sequence>
<dbReference type="PROSITE" id="PS51387">
    <property type="entry name" value="FAD_PCMH"/>
    <property type="match status" value="1"/>
</dbReference>
<dbReference type="Gene3D" id="1.10.45.10">
    <property type="entry name" value="Vanillyl-alcohol Oxidase, Chain A, domain 4"/>
    <property type="match status" value="1"/>
</dbReference>
<dbReference type="Gene3D" id="3.30.70.2530">
    <property type="match status" value="1"/>
</dbReference>
<dbReference type="Gene3D" id="3.30.70.2520">
    <property type="match status" value="1"/>
</dbReference>
<dbReference type="InterPro" id="IPR007173">
    <property type="entry name" value="ALO_C"/>
</dbReference>
<dbReference type="GO" id="GO:0003885">
    <property type="term" value="F:D-arabinono-1,4-lactone oxidase activity"/>
    <property type="evidence" value="ECO:0007669"/>
    <property type="project" value="InterPro"/>
</dbReference>
<keyword evidence="1" id="KW-0560">Oxidoreductase</keyword>
<dbReference type="GO" id="GO:0071949">
    <property type="term" value="F:FAD binding"/>
    <property type="evidence" value="ECO:0007669"/>
    <property type="project" value="InterPro"/>
</dbReference>
<proteinExistence type="predicted"/>
<evidence type="ECO:0000256" key="1">
    <source>
        <dbReference type="ARBA" id="ARBA00023002"/>
    </source>
</evidence>
<reference evidence="4" key="1">
    <citation type="submission" date="2022-01" db="EMBL/GenBank/DDBJ databases">
        <title>Genome Sequence Resource for Two Populations of Ditylenchus destructor, the Migratory Endoparasitic Phytonematode.</title>
        <authorList>
            <person name="Zhang H."/>
            <person name="Lin R."/>
            <person name="Xie B."/>
        </authorList>
    </citation>
    <scope>NUCLEOTIDE SEQUENCE</scope>
    <source>
        <strain evidence="4">BazhouSP</strain>
    </source>
</reference>
<dbReference type="InterPro" id="IPR016171">
    <property type="entry name" value="Vanillyl_alc_oxidase_C-sub2"/>
</dbReference>
<evidence type="ECO:0000313" key="4">
    <source>
        <dbReference type="EMBL" id="KAI1706716.1"/>
    </source>
</evidence>
<dbReference type="GO" id="GO:0080049">
    <property type="term" value="F:L-gulono-1,4-lactone dehydrogenase activity"/>
    <property type="evidence" value="ECO:0007669"/>
    <property type="project" value="TreeGrafter"/>
</dbReference>
<dbReference type="AlphaFoldDB" id="A0AAD4MZR4"/>
<dbReference type="GO" id="GO:0016020">
    <property type="term" value="C:membrane"/>
    <property type="evidence" value="ECO:0007669"/>
    <property type="project" value="InterPro"/>
</dbReference>
<dbReference type="PANTHER" id="PTHR43762:SF1">
    <property type="entry name" value="D-ARABINONO-1,4-LACTONE OXIDASE"/>
    <property type="match status" value="1"/>
</dbReference>
<dbReference type="InterPro" id="IPR010031">
    <property type="entry name" value="FAD_lactone_oxidase-like"/>
</dbReference>
<protein>
    <submittedName>
        <fullName evidence="4">FAD binding domain-containing protein</fullName>
    </submittedName>
</protein>
<feature type="signal peptide" evidence="2">
    <location>
        <begin position="1"/>
        <end position="21"/>
    </location>
</feature>
<dbReference type="InterPro" id="IPR006094">
    <property type="entry name" value="Oxid_FAD_bind_N"/>
</dbReference>
<dbReference type="InterPro" id="IPR016166">
    <property type="entry name" value="FAD-bd_PCMH"/>
</dbReference>
<dbReference type="Gene3D" id="3.30.43.10">
    <property type="entry name" value="Uridine Diphospho-n-acetylenolpyruvylglucosamine Reductase, domain 2"/>
    <property type="match status" value="1"/>
</dbReference>
<comment type="caution">
    <text evidence="4">The sequence shown here is derived from an EMBL/GenBank/DDBJ whole genome shotgun (WGS) entry which is preliminary data.</text>
</comment>
<name>A0AAD4MZR4_9BILA</name>
<evidence type="ECO:0000256" key="2">
    <source>
        <dbReference type="SAM" id="SignalP"/>
    </source>
</evidence>
<dbReference type="EMBL" id="JAKKPZ010000046">
    <property type="protein sequence ID" value="KAI1706716.1"/>
    <property type="molecule type" value="Genomic_DNA"/>
</dbReference>